<evidence type="ECO:0000313" key="6">
    <source>
        <dbReference type="Proteomes" id="UP000006833"/>
    </source>
</evidence>
<dbReference type="AlphaFoldDB" id="A8LSU9"/>
<dbReference type="CDD" id="cd06170">
    <property type="entry name" value="LuxR_C_like"/>
    <property type="match status" value="1"/>
</dbReference>
<gene>
    <name evidence="5" type="ordered locus">Dshi_2565</name>
</gene>
<dbReference type="Pfam" id="PF00196">
    <property type="entry name" value="GerE"/>
    <property type="match status" value="1"/>
</dbReference>
<dbReference type="InterPro" id="IPR011006">
    <property type="entry name" value="CheY-like_superfamily"/>
</dbReference>
<feature type="domain" description="Response regulatory" evidence="4">
    <location>
        <begin position="3"/>
        <end position="117"/>
    </location>
</feature>
<dbReference type="SUPFAM" id="SSF52172">
    <property type="entry name" value="CheY-like"/>
    <property type="match status" value="1"/>
</dbReference>
<sequence>MIRVLIMSDVQVFREGLAIALSQSGELDARQASSRSQEALRTIRRSAADVALVDLQICEATDFMAALSRGAPETALIAMGVDRDGGQILECAEAGARGFVARDASLADLTRAIHDARAGALRCQPEVAHMLFCHVGRLRARREAEPCAQPGMQLTRREREILDLIERGKPNKVIACTLGIEVSTVKNHVHSLLGKLGVRRRGEAAALHRRRST</sequence>
<keyword evidence="6" id="KW-1185">Reference proteome</keyword>
<dbReference type="RefSeq" id="WP_012179226.1">
    <property type="nucleotide sequence ID" value="NC_009952.1"/>
</dbReference>
<dbReference type="PROSITE" id="PS00622">
    <property type="entry name" value="HTH_LUXR_1"/>
    <property type="match status" value="1"/>
</dbReference>
<accession>A8LSU9</accession>
<dbReference type="GO" id="GO:0003677">
    <property type="term" value="F:DNA binding"/>
    <property type="evidence" value="ECO:0007669"/>
    <property type="project" value="UniProtKB-KW"/>
</dbReference>
<dbReference type="KEGG" id="dsh:Dshi_2565"/>
<organism evidence="5 6">
    <name type="scientific">Dinoroseobacter shibae (strain DSM 16493 / NCIMB 14021 / DFL 12)</name>
    <dbReference type="NCBI Taxonomy" id="398580"/>
    <lineage>
        <taxon>Bacteria</taxon>
        <taxon>Pseudomonadati</taxon>
        <taxon>Pseudomonadota</taxon>
        <taxon>Alphaproteobacteria</taxon>
        <taxon>Rhodobacterales</taxon>
        <taxon>Roseobacteraceae</taxon>
        <taxon>Dinoroseobacter</taxon>
    </lineage>
</organism>
<dbReference type="InterPro" id="IPR000792">
    <property type="entry name" value="Tscrpt_reg_LuxR_C"/>
</dbReference>
<dbReference type="GO" id="GO:0000160">
    <property type="term" value="P:phosphorelay signal transduction system"/>
    <property type="evidence" value="ECO:0007669"/>
    <property type="project" value="InterPro"/>
</dbReference>
<evidence type="ECO:0000259" key="4">
    <source>
        <dbReference type="PROSITE" id="PS50110"/>
    </source>
</evidence>
<keyword evidence="2" id="KW-0597">Phosphoprotein</keyword>
<dbReference type="SUPFAM" id="SSF46894">
    <property type="entry name" value="C-terminal effector domain of the bipartite response regulators"/>
    <property type="match status" value="1"/>
</dbReference>
<reference evidence="6" key="1">
    <citation type="journal article" date="2010" name="ISME J.">
        <title>The complete genome sequence of the algal symbiont Dinoroseobacter shibae: a hitchhiker's guide to life in the sea.</title>
        <authorList>
            <person name="Wagner-Dobler I."/>
            <person name="Ballhausen B."/>
            <person name="Berger M."/>
            <person name="Brinkhoff T."/>
            <person name="Buchholz I."/>
            <person name="Bunk B."/>
            <person name="Cypionka H."/>
            <person name="Daniel R."/>
            <person name="Drepper T."/>
            <person name="Gerdts G."/>
            <person name="Hahnke S."/>
            <person name="Han C."/>
            <person name="Jahn D."/>
            <person name="Kalhoefer D."/>
            <person name="Kiss H."/>
            <person name="Klenk H.P."/>
            <person name="Kyrpides N."/>
            <person name="Liebl W."/>
            <person name="Liesegang H."/>
            <person name="Meincke L."/>
            <person name="Pati A."/>
            <person name="Petersen J."/>
            <person name="Piekarski T."/>
            <person name="Pommerenke C."/>
            <person name="Pradella S."/>
            <person name="Pukall R."/>
            <person name="Rabus R."/>
            <person name="Stackebrandt E."/>
            <person name="Thole S."/>
            <person name="Thompson L."/>
            <person name="Tielen P."/>
            <person name="Tomasch J."/>
            <person name="von Jan M."/>
            <person name="Wanphrut N."/>
            <person name="Wichels A."/>
            <person name="Zech H."/>
            <person name="Simon M."/>
        </authorList>
    </citation>
    <scope>NUCLEOTIDE SEQUENCE [LARGE SCALE GENOMIC DNA]</scope>
    <source>
        <strain evidence="6">DSM 16493 / NCIMB 14021 / DFL 12</strain>
    </source>
</reference>
<dbReference type="Proteomes" id="UP000006833">
    <property type="component" value="Chromosome"/>
</dbReference>
<dbReference type="STRING" id="398580.Dshi_2565"/>
<dbReference type="PROSITE" id="PS50043">
    <property type="entry name" value="HTH_LUXR_2"/>
    <property type="match status" value="1"/>
</dbReference>
<dbReference type="PROSITE" id="PS50110">
    <property type="entry name" value="RESPONSE_REGULATORY"/>
    <property type="match status" value="1"/>
</dbReference>
<evidence type="ECO:0000256" key="1">
    <source>
        <dbReference type="ARBA" id="ARBA00023125"/>
    </source>
</evidence>
<dbReference type="eggNOG" id="COG2197">
    <property type="taxonomic scope" value="Bacteria"/>
</dbReference>
<dbReference type="InterPro" id="IPR016032">
    <property type="entry name" value="Sig_transdc_resp-reg_C-effctor"/>
</dbReference>
<keyword evidence="1" id="KW-0238">DNA-binding</keyword>
<dbReference type="HOGENOM" id="CLU_000445_90_10_5"/>
<dbReference type="Gene3D" id="3.40.50.2300">
    <property type="match status" value="1"/>
</dbReference>
<evidence type="ECO:0000256" key="2">
    <source>
        <dbReference type="PROSITE-ProRule" id="PRU00169"/>
    </source>
</evidence>
<dbReference type="InterPro" id="IPR001789">
    <property type="entry name" value="Sig_transdc_resp-reg_receiver"/>
</dbReference>
<evidence type="ECO:0000259" key="3">
    <source>
        <dbReference type="PROSITE" id="PS50043"/>
    </source>
</evidence>
<evidence type="ECO:0000313" key="5">
    <source>
        <dbReference type="EMBL" id="ABV94298.1"/>
    </source>
</evidence>
<feature type="domain" description="HTH luxR-type" evidence="3">
    <location>
        <begin position="147"/>
        <end position="212"/>
    </location>
</feature>
<dbReference type="SMART" id="SM00421">
    <property type="entry name" value="HTH_LUXR"/>
    <property type="match status" value="1"/>
</dbReference>
<name>A8LSU9_DINSH</name>
<dbReference type="OrthoDB" id="54411at2"/>
<dbReference type="PANTHER" id="PTHR43214">
    <property type="entry name" value="TWO-COMPONENT RESPONSE REGULATOR"/>
    <property type="match status" value="1"/>
</dbReference>
<dbReference type="Pfam" id="PF00072">
    <property type="entry name" value="Response_reg"/>
    <property type="match status" value="1"/>
</dbReference>
<protein>
    <submittedName>
        <fullName evidence="5">Response regulator protein</fullName>
    </submittedName>
</protein>
<dbReference type="GO" id="GO:0006355">
    <property type="term" value="P:regulation of DNA-templated transcription"/>
    <property type="evidence" value="ECO:0007669"/>
    <property type="project" value="InterPro"/>
</dbReference>
<dbReference type="EMBL" id="CP000830">
    <property type="protein sequence ID" value="ABV94298.1"/>
    <property type="molecule type" value="Genomic_DNA"/>
</dbReference>
<dbReference type="InterPro" id="IPR039420">
    <property type="entry name" value="WalR-like"/>
</dbReference>
<proteinExistence type="predicted"/>
<feature type="modified residue" description="4-aspartylphosphate" evidence="2">
    <location>
        <position position="54"/>
    </location>
</feature>
<dbReference type="PRINTS" id="PR00038">
    <property type="entry name" value="HTHLUXR"/>
</dbReference>